<sequence>MILEGLSLIGPFMQLFGQCNRVQGLVVEHELPLTTTSDQVDISEDIEVGYSK</sequence>
<dbReference type="EMBL" id="KV454426">
    <property type="protein sequence ID" value="ODQ82484.1"/>
    <property type="molecule type" value="Genomic_DNA"/>
</dbReference>
<reference evidence="2" key="1">
    <citation type="submission" date="2016-05" db="EMBL/GenBank/DDBJ databases">
        <title>Comparative genomics of biotechnologically important yeasts.</title>
        <authorList>
            <consortium name="DOE Joint Genome Institute"/>
            <person name="Riley R."/>
            <person name="Haridas S."/>
            <person name="Wolfe K.H."/>
            <person name="Lopes M.R."/>
            <person name="Hittinger C.T."/>
            <person name="Goker M."/>
            <person name="Salamov A."/>
            <person name="Wisecaver J."/>
            <person name="Long T.M."/>
            <person name="Aerts A.L."/>
            <person name="Barry K."/>
            <person name="Choi C."/>
            <person name="Clum A."/>
            <person name="Coughlan A.Y."/>
            <person name="Deshpande S."/>
            <person name="Douglass A.P."/>
            <person name="Hanson S.J."/>
            <person name="Klenk H.-P."/>
            <person name="Labutti K."/>
            <person name="Lapidus A."/>
            <person name="Lindquist E."/>
            <person name="Lipzen A."/>
            <person name="Meier-Kolthoff J.P."/>
            <person name="Ohm R.A."/>
            <person name="Otillar R.P."/>
            <person name="Pangilinan J."/>
            <person name="Peng Y."/>
            <person name="Rokas A."/>
            <person name="Rosa C.A."/>
            <person name="Scheuner C."/>
            <person name="Sibirny A.A."/>
            <person name="Slot J.C."/>
            <person name="Stielow J.B."/>
            <person name="Sun H."/>
            <person name="Kurtzman C.P."/>
            <person name="Blackwell M."/>
            <person name="Grigoriev I.V."/>
            <person name="Jeffries T.W."/>
        </authorList>
    </citation>
    <scope>NUCLEOTIDE SEQUENCE [LARGE SCALE GENOMIC DNA]</scope>
    <source>
        <strain evidence="2">NRRL Y-12698</strain>
    </source>
</reference>
<name>A0A1E3QY25_9ASCO</name>
<evidence type="ECO:0000313" key="2">
    <source>
        <dbReference type="Proteomes" id="UP000094336"/>
    </source>
</evidence>
<dbReference type="AlphaFoldDB" id="A0A1E3QY25"/>
<evidence type="ECO:0000313" key="1">
    <source>
        <dbReference type="EMBL" id="ODQ82484.1"/>
    </source>
</evidence>
<organism evidence="1 2">
    <name type="scientific">Babjeviella inositovora NRRL Y-12698</name>
    <dbReference type="NCBI Taxonomy" id="984486"/>
    <lineage>
        <taxon>Eukaryota</taxon>
        <taxon>Fungi</taxon>
        <taxon>Dikarya</taxon>
        <taxon>Ascomycota</taxon>
        <taxon>Saccharomycotina</taxon>
        <taxon>Pichiomycetes</taxon>
        <taxon>Serinales incertae sedis</taxon>
        <taxon>Babjeviella</taxon>
    </lineage>
</organism>
<protein>
    <submittedName>
        <fullName evidence="1">Uncharacterized protein</fullName>
    </submittedName>
</protein>
<keyword evidence="2" id="KW-1185">Reference proteome</keyword>
<proteinExistence type="predicted"/>
<accession>A0A1E3QY25</accession>
<dbReference type="GeneID" id="30145295"/>
<gene>
    <name evidence="1" type="ORF">BABINDRAFT_159064</name>
</gene>
<dbReference type="RefSeq" id="XP_018987812.1">
    <property type="nucleotide sequence ID" value="XM_019127442.1"/>
</dbReference>
<dbReference type="Proteomes" id="UP000094336">
    <property type="component" value="Unassembled WGS sequence"/>
</dbReference>